<dbReference type="Pfam" id="PF09424">
    <property type="entry name" value="YqeY"/>
    <property type="match status" value="1"/>
</dbReference>
<organism evidence="1 2">
    <name type="scientific">Actinomarinicola tropica</name>
    <dbReference type="NCBI Taxonomy" id="2789776"/>
    <lineage>
        <taxon>Bacteria</taxon>
        <taxon>Bacillati</taxon>
        <taxon>Actinomycetota</taxon>
        <taxon>Acidimicrobiia</taxon>
        <taxon>Acidimicrobiales</taxon>
        <taxon>Iamiaceae</taxon>
        <taxon>Actinomarinicola</taxon>
    </lineage>
</organism>
<dbReference type="Proteomes" id="UP000334019">
    <property type="component" value="Chromosome"/>
</dbReference>
<dbReference type="InterPro" id="IPR003789">
    <property type="entry name" value="Asn/Gln_tRNA_amidoTrase-B-like"/>
</dbReference>
<dbReference type="GO" id="GO:0016884">
    <property type="term" value="F:carbon-nitrogen ligase activity, with glutamine as amido-N-donor"/>
    <property type="evidence" value="ECO:0007669"/>
    <property type="project" value="InterPro"/>
</dbReference>
<dbReference type="InterPro" id="IPR042184">
    <property type="entry name" value="YqeY/Aim41_N"/>
</dbReference>
<dbReference type="SUPFAM" id="SSF89095">
    <property type="entry name" value="GatB/YqeY motif"/>
    <property type="match status" value="1"/>
</dbReference>
<reference evidence="1 2" key="1">
    <citation type="submission" date="2019-11" db="EMBL/GenBank/DDBJ databases">
        <authorList>
            <person name="He Y."/>
        </authorList>
    </citation>
    <scope>NUCLEOTIDE SEQUENCE [LARGE SCALE GENOMIC DNA]</scope>
    <source>
        <strain evidence="1 2">SCSIO 58843</strain>
    </source>
</reference>
<dbReference type="Gene3D" id="1.10.1510.10">
    <property type="entry name" value="Uncharacterised protein YqeY/AIM41 PF09424, N-terminal domain"/>
    <property type="match status" value="1"/>
</dbReference>
<keyword evidence="2" id="KW-1185">Reference proteome</keyword>
<dbReference type="AlphaFoldDB" id="A0A5Q2RDF8"/>
<sequence>MTEPIRDRLQAEVLPAMKARDALRLSTLRTTLAAIANAEAVDAAHSRAAVGLHANDVARRDLDEDDVRAVVASIRDELLDAVDEMVAIGRHDLADDRRRQAAILDAHLAC</sequence>
<name>A0A5Q2RDF8_9ACTN</name>
<gene>
    <name evidence="1" type="ORF">GH723_00405</name>
</gene>
<evidence type="ECO:0000313" key="2">
    <source>
        <dbReference type="Proteomes" id="UP000334019"/>
    </source>
</evidence>
<accession>A0A5Q2RDF8</accession>
<evidence type="ECO:0000313" key="1">
    <source>
        <dbReference type="EMBL" id="QGG93693.1"/>
    </source>
</evidence>
<evidence type="ECO:0008006" key="3">
    <source>
        <dbReference type="Google" id="ProtNLM"/>
    </source>
</evidence>
<dbReference type="InterPro" id="IPR019004">
    <property type="entry name" value="YqeY/Aim41"/>
</dbReference>
<dbReference type="EMBL" id="CP045851">
    <property type="protein sequence ID" value="QGG93693.1"/>
    <property type="molecule type" value="Genomic_DNA"/>
</dbReference>
<protein>
    <recommendedName>
        <fullName evidence="3">GatB/YqeY domain-containing protein</fullName>
    </recommendedName>
</protein>
<dbReference type="KEGG" id="atq:GH723_00405"/>
<proteinExistence type="predicted"/>
<dbReference type="RefSeq" id="WP_153757799.1">
    <property type="nucleotide sequence ID" value="NZ_CP045851.1"/>
</dbReference>